<reference evidence="1 2" key="1">
    <citation type="journal article" date="2018" name="Evol. Lett.">
        <title>Horizontal gene cluster transfer increased hallucinogenic mushroom diversity.</title>
        <authorList>
            <person name="Reynolds H.T."/>
            <person name="Vijayakumar V."/>
            <person name="Gluck-Thaler E."/>
            <person name="Korotkin H.B."/>
            <person name="Matheny P.B."/>
            <person name="Slot J.C."/>
        </authorList>
    </citation>
    <scope>NUCLEOTIDE SEQUENCE [LARGE SCALE GENOMIC DNA]</scope>
    <source>
        <strain evidence="1 2">SRW20</strain>
    </source>
</reference>
<dbReference type="AlphaFoldDB" id="A0A409WBM4"/>
<gene>
    <name evidence="1" type="ORF">CVT26_000156</name>
</gene>
<dbReference type="InParanoid" id="A0A409WBM4"/>
<evidence type="ECO:0000313" key="1">
    <source>
        <dbReference type="EMBL" id="PPQ75891.1"/>
    </source>
</evidence>
<dbReference type="InterPro" id="IPR035992">
    <property type="entry name" value="Ricin_B-like_lectins"/>
</dbReference>
<sequence length="145" mass="16352">MQFKAGQVYNIINNDNQLRLDVSGGAVKYSSLSYQWRAIQGQGSTIAFYLQNVGTRQFLSASGTAANSRVTVTDFGNASKWETRALDYSIMDLPFARHVIQIESWSQVITVQQTSYGASVVLYPYVANQNHAWRYTEIQEAYEGY</sequence>
<dbReference type="EMBL" id="NHYE01005218">
    <property type="protein sequence ID" value="PPQ75891.1"/>
    <property type="molecule type" value="Genomic_DNA"/>
</dbReference>
<organism evidence="1 2">
    <name type="scientific">Gymnopilus dilepis</name>
    <dbReference type="NCBI Taxonomy" id="231916"/>
    <lineage>
        <taxon>Eukaryota</taxon>
        <taxon>Fungi</taxon>
        <taxon>Dikarya</taxon>
        <taxon>Basidiomycota</taxon>
        <taxon>Agaricomycotina</taxon>
        <taxon>Agaricomycetes</taxon>
        <taxon>Agaricomycetidae</taxon>
        <taxon>Agaricales</taxon>
        <taxon>Agaricineae</taxon>
        <taxon>Hymenogastraceae</taxon>
        <taxon>Gymnopilus</taxon>
    </lineage>
</organism>
<evidence type="ECO:0000313" key="2">
    <source>
        <dbReference type="Proteomes" id="UP000284706"/>
    </source>
</evidence>
<keyword evidence="2" id="KW-1185">Reference proteome</keyword>
<comment type="caution">
    <text evidence="1">The sequence shown here is derived from an EMBL/GenBank/DDBJ whole genome shotgun (WGS) entry which is preliminary data.</text>
</comment>
<evidence type="ECO:0008006" key="3">
    <source>
        <dbReference type="Google" id="ProtNLM"/>
    </source>
</evidence>
<dbReference type="Gene3D" id="2.80.10.50">
    <property type="match status" value="1"/>
</dbReference>
<name>A0A409WBM4_9AGAR</name>
<protein>
    <recommendedName>
        <fullName evidence="3">Ricin B lectin domain-containing protein</fullName>
    </recommendedName>
</protein>
<dbReference type="SUPFAM" id="SSF50370">
    <property type="entry name" value="Ricin B-like lectins"/>
    <property type="match status" value="1"/>
</dbReference>
<dbReference type="Proteomes" id="UP000284706">
    <property type="component" value="Unassembled WGS sequence"/>
</dbReference>
<accession>A0A409WBM4</accession>
<proteinExistence type="predicted"/>